<dbReference type="EMBL" id="BNAF01000013">
    <property type="protein sequence ID" value="GHE45546.1"/>
    <property type="molecule type" value="Genomic_DNA"/>
</dbReference>
<evidence type="ECO:0000256" key="1">
    <source>
        <dbReference type="SAM" id="Phobius"/>
    </source>
</evidence>
<evidence type="ECO:0008006" key="7">
    <source>
        <dbReference type="Google" id="ProtNLM"/>
    </source>
</evidence>
<evidence type="ECO:0000313" key="5">
    <source>
        <dbReference type="EMBL" id="GHE45546.1"/>
    </source>
</evidence>
<evidence type="ECO:0000259" key="3">
    <source>
        <dbReference type="Pfam" id="PF02518"/>
    </source>
</evidence>
<dbReference type="InterPro" id="IPR036890">
    <property type="entry name" value="HATPase_C_sf"/>
</dbReference>
<dbReference type="Proteomes" id="UP000620550">
    <property type="component" value="Unassembled WGS sequence"/>
</dbReference>
<protein>
    <recommendedName>
        <fullName evidence="7">Signal transduction histidine kinase internal region domain-containing protein</fullName>
    </recommendedName>
</protein>
<dbReference type="Pfam" id="PF02518">
    <property type="entry name" value="HATPase_c"/>
    <property type="match status" value="1"/>
</dbReference>
<organism evidence="5 6">
    <name type="scientific">Sphingobacterium griseoflavum</name>
    <dbReference type="NCBI Taxonomy" id="1474952"/>
    <lineage>
        <taxon>Bacteria</taxon>
        <taxon>Pseudomonadati</taxon>
        <taxon>Bacteroidota</taxon>
        <taxon>Sphingobacteriia</taxon>
        <taxon>Sphingobacteriales</taxon>
        <taxon>Sphingobacteriaceae</taxon>
        <taxon>Sphingobacterium</taxon>
    </lineage>
</organism>
<evidence type="ECO:0000259" key="4">
    <source>
        <dbReference type="Pfam" id="PF06580"/>
    </source>
</evidence>
<dbReference type="InterPro" id="IPR010559">
    <property type="entry name" value="Sig_transdc_His_kin_internal"/>
</dbReference>
<evidence type="ECO:0000256" key="2">
    <source>
        <dbReference type="SAM" id="SignalP"/>
    </source>
</evidence>
<dbReference type="PANTHER" id="PTHR34220">
    <property type="entry name" value="SENSOR HISTIDINE KINASE YPDA"/>
    <property type="match status" value="1"/>
</dbReference>
<reference evidence="6" key="1">
    <citation type="journal article" date="2019" name="Int. J. Syst. Evol. Microbiol.">
        <title>The Global Catalogue of Microorganisms (GCM) 10K type strain sequencing project: providing services to taxonomists for standard genome sequencing and annotation.</title>
        <authorList>
            <consortium name="The Broad Institute Genomics Platform"/>
            <consortium name="The Broad Institute Genome Sequencing Center for Infectious Disease"/>
            <person name="Wu L."/>
            <person name="Ma J."/>
        </authorList>
    </citation>
    <scope>NUCLEOTIDE SEQUENCE [LARGE SCALE GENOMIC DNA]</scope>
    <source>
        <strain evidence="6">CGMCC 1.12966</strain>
    </source>
</reference>
<feature type="domain" description="Signal transduction histidine kinase internal region" evidence="4">
    <location>
        <begin position="382"/>
        <end position="458"/>
    </location>
</feature>
<gene>
    <name evidence="5" type="ORF">GCM10017764_30970</name>
</gene>
<dbReference type="Pfam" id="PF06580">
    <property type="entry name" value="His_kinase"/>
    <property type="match status" value="1"/>
</dbReference>
<evidence type="ECO:0000313" key="6">
    <source>
        <dbReference type="Proteomes" id="UP000620550"/>
    </source>
</evidence>
<accession>A0ABQ3I1J9</accession>
<feature type="signal peptide" evidence="2">
    <location>
        <begin position="1"/>
        <end position="18"/>
    </location>
</feature>
<keyword evidence="6" id="KW-1185">Reference proteome</keyword>
<dbReference type="SUPFAM" id="SSF55874">
    <property type="entry name" value="ATPase domain of HSP90 chaperone/DNA topoisomerase II/histidine kinase"/>
    <property type="match status" value="1"/>
</dbReference>
<dbReference type="InterPro" id="IPR003594">
    <property type="entry name" value="HATPase_dom"/>
</dbReference>
<feature type="chain" id="PRO_5045983717" description="Signal transduction histidine kinase internal region domain-containing protein" evidence="2">
    <location>
        <begin position="19"/>
        <end position="580"/>
    </location>
</feature>
<dbReference type="InterPro" id="IPR050640">
    <property type="entry name" value="Bact_2-comp_sensor_kinase"/>
</dbReference>
<keyword evidence="1" id="KW-0812">Transmembrane</keyword>
<sequence length="580" mass="66783">MQRILLLIMLLPLLVARAQDSEGNDYYFGDSFHFHAVETDARMMVRNETVMETADKYIWHILDNLDNSIKLPGKGLDIRPNSPIILGIKLHPKLKNYFSANVQNISKTYHSYLIPDSSDATIIAMGINKNNLQDFVYRVVENDSIELIPWSPIPALSMKYGAKVPFAAIGTFNYPEKLIMVEVRHKKQVGIREGYLIDWRKNKKPVLEQITASGIGAYGFLNLLDPKLNKHYMLSNTGRRDAPLAMQFEKDSLQGMELTFANHETTPYSINLIRTIDNKRDTIGLEWWTQENRYFVPKEYFNSVGDYELLIHKCGHLSKYTDADILRIAYHIVPPRSVRSQSFWIVLIVIIGIVAFLFFFMRFSARRRLKKVEQQRQTASLQIRNIQAQLNPHFMFNAINSIQNLIQQNDPEATNYYLSKFSSLTRASLENVEKQMNVLSQEIQLLDDYLKMEQLRFGMHYQIKNKLMVHSDLVEIPTFLLQPLVENAVKHGIATKGDEGLIVVSFEQQEQSLLLSVEDNGMGFTESSPTSKSGYGLRLTRERLLLLAQLYPEHDFRMQISSQPGNTKITISISNWINHA</sequence>
<feature type="transmembrane region" description="Helical" evidence="1">
    <location>
        <begin position="343"/>
        <end position="361"/>
    </location>
</feature>
<keyword evidence="1" id="KW-1133">Transmembrane helix</keyword>
<comment type="caution">
    <text evidence="5">The sequence shown here is derived from an EMBL/GenBank/DDBJ whole genome shotgun (WGS) entry which is preliminary data.</text>
</comment>
<feature type="domain" description="Histidine kinase/HSP90-like ATPase" evidence="3">
    <location>
        <begin position="480"/>
        <end position="573"/>
    </location>
</feature>
<keyword evidence="2" id="KW-0732">Signal</keyword>
<keyword evidence="1" id="KW-0472">Membrane</keyword>
<dbReference type="Gene3D" id="3.30.565.10">
    <property type="entry name" value="Histidine kinase-like ATPase, C-terminal domain"/>
    <property type="match status" value="1"/>
</dbReference>
<name>A0ABQ3I1J9_9SPHI</name>
<dbReference type="PANTHER" id="PTHR34220:SF7">
    <property type="entry name" value="SENSOR HISTIDINE KINASE YPDA"/>
    <property type="match status" value="1"/>
</dbReference>
<proteinExistence type="predicted"/>